<dbReference type="GO" id="GO:0006351">
    <property type="term" value="P:DNA-templated transcription"/>
    <property type="evidence" value="ECO:0007669"/>
    <property type="project" value="InterPro"/>
</dbReference>
<dbReference type="Pfam" id="PF20803">
    <property type="entry name" value="PaaX_M"/>
    <property type="match status" value="1"/>
</dbReference>
<sequence>MTVVTKERSDADARITGDPAPRQLIVTLFGLYGRAEKNWLSVAALVRLMAELGVDGPAVRSSISRLKRREVLASSRRGTSAGYSMSPWLLDVLAEGDARIFGRTRASIDDGWLVVVFSVPESERENRHALRTELTRLGFGTAASGVWIAPGNIEREVRETLERRDLHRYVDIFSGSHIAFGDLRSKVRDWWDLDELTALYAEFIDAYRPILKQSDKDGFTPGEAFAHYVEMLTMWRRLPYRDPGLPLDLLPDGWNSVVAEELFRELNAALSGPARDHALEAIHA</sequence>
<proteinExistence type="predicted"/>
<dbReference type="Pfam" id="PF07848">
    <property type="entry name" value="PaaX"/>
    <property type="match status" value="1"/>
</dbReference>
<reference evidence="4 5" key="1">
    <citation type="journal article" date="2017" name="Poromechanics V (2013)">
        <title>Genomic Characterization of the Arsenic-Tolerant Actinobacterium, &lt;i&gt;Rhodococcus erythropolis&lt;/i&gt; S43.</title>
        <authorList>
            <person name="Retamal-Morales G."/>
            <person name="Mehnert M."/>
            <person name="Schwabe R."/>
            <person name="Tischler D."/>
            <person name="Schloemann M."/>
            <person name="Levican G.J."/>
        </authorList>
    </citation>
    <scope>NUCLEOTIDE SEQUENCE [LARGE SCALE GENOMIC DNA]</scope>
    <source>
        <strain evidence="4 5">S43</strain>
    </source>
</reference>
<feature type="domain" description="Transcriptional repressor PaaX-like N-terminal" evidence="1">
    <location>
        <begin position="22"/>
        <end position="86"/>
    </location>
</feature>
<dbReference type="Gene3D" id="1.20.58.1460">
    <property type="match status" value="1"/>
</dbReference>
<dbReference type="AlphaFoldDB" id="A0A0C3A5R2"/>
<dbReference type="PANTHER" id="PTHR30319">
    <property type="entry name" value="PHENYLACETIC ACID REGULATOR-RELATED TRANSCRIPTIONAL REPRESSOR"/>
    <property type="match status" value="1"/>
</dbReference>
<comment type="caution">
    <text evidence="4">The sequence shown here is derived from an EMBL/GenBank/DDBJ whole genome shotgun (WGS) entry which is preliminary data.</text>
</comment>
<dbReference type="InterPro" id="IPR048846">
    <property type="entry name" value="PaaX-like_central"/>
</dbReference>
<protein>
    <submittedName>
        <fullName evidence="4">PaaX family transcriptional regulator</fullName>
    </submittedName>
</protein>
<dbReference type="InterPro" id="IPR013225">
    <property type="entry name" value="PaaX_C"/>
</dbReference>
<dbReference type="OrthoDB" id="2270427at2"/>
<feature type="domain" description="Transcriptional repressor PaaX-like central Cas2-like" evidence="3">
    <location>
        <begin position="106"/>
        <end position="186"/>
    </location>
</feature>
<dbReference type="InterPro" id="IPR012906">
    <property type="entry name" value="PaaX-like_N"/>
</dbReference>
<accession>A0A0C3A5R2</accession>
<dbReference type="PANTHER" id="PTHR30319:SF1">
    <property type="entry name" value="TRANSCRIPTIONAL REPRESSOR PAAX"/>
    <property type="match status" value="1"/>
</dbReference>
<dbReference type="Pfam" id="PF08223">
    <property type="entry name" value="PaaX_C"/>
    <property type="match status" value="1"/>
</dbReference>
<dbReference type="RefSeq" id="WP_042953136.1">
    <property type="nucleotide sequence ID" value="NZ_MRCL01000020.1"/>
</dbReference>
<name>A0A0C3A5R2_RHOER</name>
<dbReference type="InterPro" id="IPR011965">
    <property type="entry name" value="PaaX_trns_reg"/>
</dbReference>
<dbReference type="Gene3D" id="3.30.70.2650">
    <property type="match status" value="1"/>
</dbReference>
<evidence type="ECO:0000259" key="3">
    <source>
        <dbReference type="Pfam" id="PF20803"/>
    </source>
</evidence>
<evidence type="ECO:0000313" key="4">
    <source>
        <dbReference type="EMBL" id="KAB2586753.1"/>
    </source>
</evidence>
<gene>
    <name evidence="4" type="ORF">BS297_03630</name>
</gene>
<dbReference type="EMBL" id="MRBO01000132">
    <property type="protein sequence ID" value="KAB2586753.1"/>
    <property type="molecule type" value="Genomic_DNA"/>
</dbReference>
<evidence type="ECO:0000259" key="2">
    <source>
        <dbReference type="Pfam" id="PF08223"/>
    </source>
</evidence>
<evidence type="ECO:0000259" key="1">
    <source>
        <dbReference type="Pfam" id="PF07848"/>
    </source>
</evidence>
<dbReference type="PIRSF" id="PIRSF020623">
    <property type="entry name" value="PaaX"/>
    <property type="match status" value="1"/>
</dbReference>
<feature type="domain" description="Transcriptional repressor PaaX-like C-terminal" evidence="2">
    <location>
        <begin position="191"/>
        <end position="278"/>
    </location>
</feature>
<dbReference type="Proteomes" id="UP000325576">
    <property type="component" value="Unassembled WGS sequence"/>
</dbReference>
<dbReference type="InterPro" id="IPR036388">
    <property type="entry name" value="WH-like_DNA-bd_sf"/>
</dbReference>
<dbReference type="Gene3D" id="1.10.10.10">
    <property type="entry name" value="Winged helix-like DNA-binding domain superfamily/Winged helix DNA-binding domain"/>
    <property type="match status" value="1"/>
</dbReference>
<evidence type="ECO:0000313" key="5">
    <source>
        <dbReference type="Proteomes" id="UP000325576"/>
    </source>
</evidence>
<organism evidence="4 5">
    <name type="scientific">Rhodococcus erythropolis</name>
    <name type="common">Arthrobacter picolinophilus</name>
    <dbReference type="NCBI Taxonomy" id="1833"/>
    <lineage>
        <taxon>Bacteria</taxon>
        <taxon>Bacillati</taxon>
        <taxon>Actinomycetota</taxon>
        <taxon>Actinomycetes</taxon>
        <taxon>Mycobacteriales</taxon>
        <taxon>Nocardiaceae</taxon>
        <taxon>Rhodococcus</taxon>
        <taxon>Rhodococcus erythropolis group</taxon>
    </lineage>
</organism>